<organism evidence="2 3">
    <name type="scientific">Molorchus minor</name>
    <dbReference type="NCBI Taxonomy" id="1323400"/>
    <lineage>
        <taxon>Eukaryota</taxon>
        <taxon>Metazoa</taxon>
        <taxon>Ecdysozoa</taxon>
        <taxon>Arthropoda</taxon>
        <taxon>Hexapoda</taxon>
        <taxon>Insecta</taxon>
        <taxon>Pterygota</taxon>
        <taxon>Neoptera</taxon>
        <taxon>Endopterygota</taxon>
        <taxon>Coleoptera</taxon>
        <taxon>Polyphaga</taxon>
        <taxon>Cucujiformia</taxon>
        <taxon>Chrysomeloidea</taxon>
        <taxon>Cerambycidae</taxon>
        <taxon>Lamiinae</taxon>
        <taxon>Monochamini</taxon>
        <taxon>Molorchus</taxon>
    </lineage>
</organism>
<evidence type="ECO:0000313" key="2">
    <source>
        <dbReference type="EMBL" id="KAJ8979634.1"/>
    </source>
</evidence>
<evidence type="ECO:0000313" key="3">
    <source>
        <dbReference type="Proteomes" id="UP001162164"/>
    </source>
</evidence>
<keyword evidence="1" id="KW-0812">Transmembrane</keyword>
<keyword evidence="1" id="KW-0472">Membrane</keyword>
<accession>A0ABQ9JNX9</accession>
<reference evidence="2" key="1">
    <citation type="journal article" date="2023" name="Insect Mol. Biol.">
        <title>Genome sequencing provides insights into the evolution of gene families encoding plant cell wall-degrading enzymes in longhorned beetles.</title>
        <authorList>
            <person name="Shin N.R."/>
            <person name="Okamura Y."/>
            <person name="Kirsch R."/>
            <person name="Pauchet Y."/>
        </authorList>
    </citation>
    <scope>NUCLEOTIDE SEQUENCE</scope>
    <source>
        <strain evidence="2">MMC_N1</strain>
    </source>
</reference>
<dbReference type="EMBL" id="JAPWTJ010000324">
    <property type="protein sequence ID" value="KAJ8979634.1"/>
    <property type="molecule type" value="Genomic_DNA"/>
</dbReference>
<proteinExistence type="predicted"/>
<name>A0ABQ9JNX9_9CUCU</name>
<protein>
    <submittedName>
        <fullName evidence="2">Uncharacterized protein</fullName>
    </submittedName>
</protein>
<feature type="transmembrane region" description="Helical" evidence="1">
    <location>
        <begin position="27"/>
        <end position="48"/>
    </location>
</feature>
<keyword evidence="1" id="KW-1133">Transmembrane helix</keyword>
<sequence>MVNKYTEKIKLYFLSQNQRNGSGTEKWYYIVPGISLGVILLVIIILILKRCLKKQGRKENDTVFTFPMSGLRKQGRTEDDSVFTLPMSGNQISEEHIYQPVYRNQRNPIYLVPFSALPENFDYSRTDIVVKGDYIIIRDLFILEQPVVRPPSVPSTPTYLEEYKKQEPYNPHFY</sequence>
<dbReference type="Proteomes" id="UP001162164">
    <property type="component" value="Unassembled WGS sequence"/>
</dbReference>
<gene>
    <name evidence="2" type="ORF">NQ317_001341</name>
</gene>
<evidence type="ECO:0000256" key="1">
    <source>
        <dbReference type="SAM" id="Phobius"/>
    </source>
</evidence>
<keyword evidence="3" id="KW-1185">Reference proteome</keyword>
<comment type="caution">
    <text evidence="2">The sequence shown here is derived from an EMBL/GenBank/DDBJ whole genome shotgun (WGS) entry which is preliminary data.</text>
</comment>